<keyword evidence="7" id="KW-1185">Reference proteome</keyword>
<evidence type="ECO:0000313" key="6">
    <source>
        <dbReference type="Proteomes" id="UP000078597"/>
    </source>
</evidence>
<protein>
    <submittedName>
        <fullName evidence="4">Calcium-binding protein, putative</fullName>
    </submittedName>
</protein>
<keyword evidence="1" id="KW-0175">Coiled coil</keyword>
<feature type="compositionally biased region" description="Basic residues" evidence="2">
    <location>
        <begin position="8"/>
        <end position="22"/>
    </location>
</feature>
<feature type="region of interest" description="Disordered" evidence="2">
    <location>
        <begin position="1"/>
        <end position="22"/>
    </location>
</feature>
<evidence type="ECO:0000256" key="1">
    <source>
        <dbReference type="SAM" id="Coils"/>
    </source>
</evidence>
<gene>
    <name evidence="5" type="primary">PmUG01_09047100</name>
    <name evidence="4" type="ORF">PMALA_013930</name>
    <name evidence="5" type="ORF">PMUG01_09047100</name>
</gene>
<feature type="region of interest" description="Disordered" evidence="2">
    <location>
        <begin position="211"/>
        <end position="239"/>
    </location>
</feature>
<dbReference type="GeneID" id="39868999"/>
<reference evidence="6" key="1">
    <citation type="submission" date="2016-05" db="EMBL/GenBank/DDBJ databases">
        <authorList>
            <person name="Naeem Raeece"/>
        </authorList>
    </citation>
    <scope>NUCLEOTIDE SEQUENCE [LARGE SCALE GENOMIC DNA]</scope>
</reference>
<organism evidence="4 6">
    <name type="scientific">Plasmodium malariae</name>
    <dbReference type="NCBI Taxonomy" id="5858"/>
    <lineage>
        <taxon>Eukaryota</taxon>
        <taxon>Sar</taxon>
        <taxon>Alveolata</taxon>
        <taxon>Apicomplexa</taxon>
        <taxon>Aconoidasida</taxon>
        <taxon>Haemosporida</taxon>
        <taxon>Plasmodiidae</taxon>
        <taxon>Plasmodium</taxon>
        <taxon>Plasmodium (Plasmodium)</taxon>
    </lineage>
</organism>
<dbReference type="InterPro" id="IPR011992">
    <property type="entry name" value="EF-hand-dom_pair"/>
</dbReference>
<feature type="compositionally biased region" description="Basic and acidic residues" evidence="2">
    <location>
        <begin position="211"/>
        <end position="228"/>
    </location>
</feature>
<sequence length="729" mass="86191">MSIVQMATRKKERYHKTGKSNKKKTYLSFSDHEYFNEYSKGIDNADNDQNSRRDHPFNNSNKHKLNPFLNKSYGNDKYIGSPSSGIKLLRESGKSYKDELQTFNIAKYEKKQNEAELVELNKILDDENSIYFKGTPCKFKENKGKKKLSVSSINMENNTTEKIEKNIDVSELWNYLSYVHNSEGGRLKYKMNEIIDKRVKEDEEKISYKKKGKNNELESSKERKKEVSNKTNNQNNIKKKEENINYDEYKNMIKYILPCMSDNKIKYSWCVLKSNLKCENDQVNYEHFFSFINEKAGNDKSENISKIVGSKLKNKMLKYNFNPSNVQLKTINYIDNIRLKATEFSKEFKQLISENELNNLFKGKEKIKIEELEKHINHIIHERIGKTNYQEIGKNVSSIIDSIENADEKKNKKYSRKMEGLTNFNMKAYISTLLTNKNGEVSVKHFIDNLSVDYETLSNQNKNVKDAYDFYSRNIAPTEILSESYADELNNEELKRAKFLIEEIDYSVRNNYKSNYLGAKSSKNKDYESSYLSLYEIFKHLDIDKDSYITKEDLQKSFNKLKIRNITNADINIFLKYIDTQRKGYINVNDFLTNYQLEEKSLINWIKNTNKPYFEFVQNLKREHNCHERSVSEKVINNKNASIAKKYDDVISNYNLELDPYCPSYIIRERIRDNFMAKKEDFMNKHVNATRFHLTSYRNTNNIVQPVENSDLYMNDNLRFKTTYNLNYT</sequence>
<dbReference type="InterPro" id="IPR002048">
    <property type="entry name" value="EF_hand_dom"/>
</dbReference>
<dbReference type="SUPFAM" id="SSF47473">
    <property type="entry name" value="EF-hand"/>
    <property type="match status" value="1"/>
</dbReference>
<dbReference type="Proteomes" id="UP000078597">
    <property type="component" value="Unassembled WGS sequence"/>
</dbReference>
<dbReference type="EMBL" id="LT594630">
    <property type="protein sequence ID" value="SCN12895.1"/>
    <property type="molecule type" value="Genomic_DNA"/>
</dbReference>
<dbReference type="Gene3D" id="1.10.238.10">
    <property type="entry name" value="EF-hand"/>
    <property type="match status" value="1"/>
</dbReference>
<dbReference type="Proteomes" id="UP000219813">
    <property type="component" value="Chromosome 9"/>
</dbReference>
<dbReference type="EMBL" id="FLQW01000760">
    <property type="protein sequence ID" value="SBS85818.1"/>
    <property type="molecule type" value="Genomic_DNA"/>
</dbReference>
<dbReference type="Pfam" id="PF13499">
    <property type="entry name" value="EF-hand_7"/>
    <property type="match status" value="1"/>
</dbReference>
<reference evidence="5 7" key="3">
    <citation type="submission" date="2016-06" db="EMBL/GenBank/DDBJ databases">
        <authorList>
            <consortium name="Pathogen Informatics"/>
        </authorList>
    </citation>
    <scope>NUCLEOTIDE SEQUENCE [LARGE SCALE GENOMIC DNA]</scope>
</reference>
<dbReference type="PROSITE" id="PS50222">
    <property type="entry name" value="EF_HAND_2"/>
    <property type="match status" value="1"/>
</dbReference>
<feature type="region of interest" description="Disordered" evidence="2">
    <location>
        <begin position="40"/>
        <end position="68"/>
    </location>
</feature>
<feature type="coiled-coil region" evidence="1">
    <location>
        <begin position="447"/>
        <end position="474"/>
    </location>
</feature>
<feature type="domain" description="EF-hand" evidence="3">
    <location>
        <begin position="529"/>
        <end position="564"/>
    </location>
</feature>
<reference evidence="4" key="2">
    <citation type="submission" date="2016-05" db="EMBL/GenBank/DDBJ databases">
        <authorList>
            <person name="Lavstsen T."/>
            <person name="Jespersen J.S."/>
        </authorList>
    </citation>
    <scope>NUCLEOTIDE SEQUENCE [LARGE SCALE GENOMIC DNA]</scope>
</reference>
<dbReference type="GO" id="GO:0005509">
    <property type="term" value="F:calcium ion binding"/>
    <property type="evidence" value="ECO:0007669"/>
    <property type="project" value="InterPro"/>
</dbReference>
<dbReference type="OrthoDB" id="370418at2759"/>
<evidence type="ECO:0000256" key="2">
    <source>
        <dbReference type="SAM" id="MobiDB-lite"/>
    </source>
</evidence>
<dbReference type="OMA" id="ENSDLYM"/>
<evidence type="ECO:0000313" key="7">
    <source>
        <dbReference type="Proteomes" id="UP000219813"/>
    </source>
</evidence>
<dbReference type="VEuPathDB" id="PlasmoDB:PmUG01_09047100"/>
<evidence type="ECO:0000313" key="5">
    <source>
        <dbReference type="EMBL" id="SCN12895.1"/>
    </source>
</evidence>
<name>A0A1A8VYX7_PLAMA</name>
<dbReference type="KEGG" id="pmal:PMUG01_09047100"/>
<evidence type="ECO:0000259" key="3">
    <source>
        <dbReference type="PROSITE" id="PS50222"/>
    </source>
</evidence>
<evidence type="ECO:0000313" key="4">
    <source>
        <dbReference type="EMBL" id="SBS85818.1"/>
    </source>
</evidence>
<dbReference type="AlphaFoldDB" id="A0A1A8VYX7"/>
<dbReference type="RefSeq" id="XP_028861792.1">
    <property type="nucleotide sequence ID" value="XM_029005176.1"/>
</dbReference>
<proteinExistence type="predicted"/>
<accession>A0A1A8VYX7</accession>